<protein>
    <recommendedName>
        <fullName evidence="4">Phosphatidylglycerol lysyltransferase</fullName>
        <ecNumber evidence="3">2.3.2.3</ecNumber>
    </recommendedName>
    <alternativeName>
        <fullName evidence="12">Lysylphosphatidylglycerol synthase</fullName>
    </alternativeName>
</protein>
<dbReference type="SUPFAM" id="SSF55729">
    <property type="entry name" value="Acyl-CoA N-acyltransferases (Nat)"/>
    <property type="match status" value="1"/>
</dbReference>
<evidence type="ECO:0000259" key="15">
    <source>
        <dbReference type="Pfam" id="PF09924"/>
    </source>
</evidence>
<dbReference type="PANTHER" id="PTHR34697:SF2">
    <property type="entry name" value="PHOSPHATIDYLGLYCEROL LYSYLTRANSFERASE"/>
    <property type="match status" value="1"/>
</dbReference>
<organism evidence="16 17">
    <name type="scientific">Parapedobacter defluvii</name>
    <dbReference type="NCBI Taxonomy" id="2045106"/>
    <lineage>
        <taxon>Bacteria</taxon>
        <taxon>Pseudomonadati</taxon>
        <taxon>Bacteroidota</taxon>
        <taxon>Sphingobacteriia</taxon>
        <taxon>Sphingobacteriales</taxon>
        <taxon>Sphingobacteriaceae</taxon>
        <taxon>Parapedobacter</taxon>
    </lineage>
</organism>
<feature type="transmembrane region" description="Helical" evidence="14">
    <location>
        <begin position="91"/>
        <end position="112"/>
    </location>
</feature>
<comment type="subcellular location">
    <subcellularLocation>
        <location evidence="1">Cell membrane</location>
        <topology evidence="1">Multi-pass membrane protein</topology>
    </subcellularLocation>
</comment>
<feature type="transmembrane region" description="Helical" evidence="14">
    <location>
        <begin position="323"/>
        <end position="345"/>
    </location>
</feature>
<keyword evidence="11" id="KW-0046">Antibiotic resistance</keyword>
<keyword evidence="7 14" id="KW-0812">Transmembrane</keyword>
<keyword evidence="17" id="KW-1185">Reference proteome</keyword>
<dbReference type="InterPro" id="IPR016181">
    <property type="entry name" value="Acyl_CoA_acyltransferase"/>
</dbReference>
<feature type="transmembrane region" description="Helical" evidence="14">
    <location>
        <begin position="12"/>
        <end position="31"/>
    </location>
</feature>
<feature type="transmembrane region" description="Helical" evidence="14">
    <location>
        <begin position="248"/>
        <end position="268"/>
    </location>
</feature>
<feature type="transmembrane region" description="Helical" evidence="14">
    <location>
        <begin position="366"/>
        <end position="386"/>
    </location>
</feature>
<keyword evidence="9" id="KW-0443">Lipid metabolism</keyword>
<feature type="transmembrane region" description="Helical" evidence="14">
    <location>
        <begin position="166"/>
        <end position="184"/>
    </location>
</feature>
<evidence type="ECO:0000256" key="5">
    <source>
        <dbReference type="ARBA" id="ARBA00022475"/>
    </source>
</evidence>
<feature type="transmembrane region" description="Helical" evidence="14">
    <location>
        <begin position="52"/>
        <end position="71"/>
    </location>
</feature>
<dbReference type="RefSeq" id="WP_188749468.1">
    <property type="nucleotide sequence ID" value="NZ_BMIK01000004.1"/>
</dbReference>
<dbReference type="InterPro" id="IPR022791">
    <property type="entry name" value="L-PG_synthase/AglD"/>
</dbReference>
<evidence type="ECO:0000256" key="12">
    <source>
        <dbReference type="ARBA" id="ARBA00031899"/>
    </source>
</evidence>
<evidence type="ECO:0000256" key="9">
    <source>
        <dbReference type="ARBA" id="ARBA00023098"/>
    </source>
</evidence>
<comment type="catalytic activity">
    <reaction evidence="13">
        <text>L-lysyl-tRNA(Lys) + a 1,2-diacyl-sn-glycero-3-phospho-(1'-sn-glycerol) = a 1,2-diacyl-sn-glycero-3-phospho-1'-(3'-O-L-lysyl)-sn-glycerol + tRNA(Lys)</text>
        <dbReference type="Rhea" id="RHEA:10668"/>
        <dbReference type="Rhea" id="RHEA-COMP:9696"/>
        <dbReference type="Rhea" id="RHEA-COMP:9697"/>
        <dbReference type="ChEBI" id="CHEBI:64716"/>
        <dbReference type="ChEBI" id="CHEBI:75792"/>
        <dbReference type="ChEBI" id="CHEBI:78442"/>
        <dbReference type="ChEBI" id="CHEBI:78529"/>
        <dbReference type="EC" id="2.3.2.3"/>
    </reaction>
</comment>
<evidence type="ECO:0000313" key="17">
    <source>
        <dbReference type="Proteomes" id="UP000597338"/>
    </source>
</evidence>
<feature type="transmembrane region" description="Helical" evidence="14">
    <location>
        <begin position="392"/>
        <end position="412"/>
    </location>
</feature>
<evidence type="ECO:0000256" key="1">
    <source>
        <dbReference type="ARBA" id="ARBA00004651"/>
    </source>
</evidence>
<keyword evidence="6" id="KW-0808">Transferase</keyword>
<evidence type="ECO:0000313" key="16">
    <source>
        <dbReference type="EMBL" id="GGC25294.1"/>
    </source>
</evidence>
<evidence type="ECO:0000256" key="3">
    <source>
        <dbReference type="ARBA" id="ARBA00012014"/>
    </source>
</evidence>
<name>A0ABQ1LKW9_9SPHI</name>
<evidence type="ECO:0000256" key="7">
    <source>
        <dbReference type="ARBA" id="ARBA00022692"/>
    </source>
</evidence>
<reference evidence="17" key="1">
    <citation type="journal article" date="2019" name="Int. J. Syst. Evol. Microbiol.">
        <title>The Global Catalogue of Microorganisms (GCM) 10K type strain sequencing project: providing services to taxonomists for standard genome sequencing and annotation.</title>
        <authorList>
            <consortium name="The Broad Institute Genomics Platform"/>
            <consortium name="The Broad Institute Genome Sequencing Center for Infectious Disease"/>
            <person name="Wu L."/>
            <person name="Ma J."/>
        </authorList>
    </citation>
    <scope>NUCLEOTIDE SEQUENCE [LARGE SCALE GENOMIC DNA]</scope>
    <source>
        <strain evidence="17">CGMCC 1.15342</strain>
    </source>
</reference>
<dbReference type="Pfam" id="PF03706">
    <property type="entry name" value="LPG_synthase_TM"/>
    <property type="match status" value="1"/>
</dbReference>
<gene>
    <name evidence="16" type="ORF">GCM10011386_16540</name>
</gene>
<evidence type="ECO:0000256" key="2">
    <source>
        <dbReference type="ARBA" id="ARBA00008627"/>
    </source>
</evidence>
<dbReference type="Pfam" id="PF09924">
    <property type="entry name" value="LPG_synthase_C"/>
    <property type="match status" value="1"/>
</dbReference>
<feature type="transmembrane region" description="Helical" evidence="14">
    <location>
        <begin position="297"/>
        <end position="317"/>
    </location>
</feature>
<evidence type="ECO:0000256" key="13">
    <source>
        <dbReference type="ARBA" id="ARBA00047540"/>
    </source>
</evidence>
<feature type="transmembrane region" description="Helical" evidence="14">
    <location>
        <begin position="442"/>
        <end position="468"/>
    </location>
</feature>
<dbReference type="InterPro" id="IPR024320">
    <property type="entry name" value="LPG_synthase_C"/>
</dbReference>
<accession>A0ABQ1LKW9</accession>
<feature type="domain" description="Phosphatidylglycerol lysyltransferase C-terminal" evidence="15">
    <location>
        <begin position="559"/>
        <end position="840"/>
    </location>
</feature>
<sequence>MERIVSHLKAQHYYVKEILGFLFIILGVYFLRQHSHEVAEVKTAIQQSSYSWLAAGLLLVAVYIGCQALMYTASFKAVGNGLSFSLALGLFLKRNLISVFLPGGGVTSLIFFTKEIEKTGISKTKINFASYIYGLVGIVSLILVAIPVIVYLALTDHHMDGEWEAIALLVLAVGLVTWLSLSLYRRQWAYRILVHYVPSLEHLIEEIHSGSFSRRWLGQTLAYSMAIEAIGILHLYIAMQALGLTPSLAAAVGGYVIATLFLCISPFMRGLGAVEISMVLVLRHYGFEDAQALSVTFLYRFFEFWLPLIAGVLSFVFQKGNVFLRIFPSLLLFLLGVINIASVLTPAIAQRMRILHQFIPNDAIHFSTYMVLLMGVLLIICSAFLLKGLRNAWYIAMSLSILSFFGHMAKAIDYEEASLALFSIVTLALTYKQYYIKRHRDIRYFSIGTSVLLIVAVVIYGTIGFYFLKIHHFRDDFTLGESIVNTFACLVLLDTDYLQPQTEFARYFVYSLNLFGVFSLSLLFYAFIRPYIWKTKHGEVERERAQMYISRYGNSACDHFKATKDKLFFFAEGIEGVIAYRVANNYAVVLHEPVCATDDERIQLIQAFYQFCKENSLRTFYYRIDEERLPFYEGIGWKALPIGQEAVVDIPGFGLEGKDRKSLRNALNSVAKKGYGIQVYQPPIKDGLLQKLRHVSDTWLEVMQREEQVFSQGMFDEAELKQQTIITLENADEKVVAFLNIIPDYAPGELTYDLIRKTDDAPGGCMDALIVALIDYGRSGSLTALNMGLAPFSGIERPTDLPQRTVKFAYERLQLFRHYKGLREFKDKFNPEWKTKYLVFDHHYDLLQAPLTLAKVMKPSR</sequence>
<keyword evidence="5" id="KW-1003">Cell membrane</keyword>
<dbReference type="EC" id="2.3.2.3" evidence="3"/>
<evidence type="ECO:0000256" key="14">
    <source>
        <dbReference type="SAM" id="Phobius"/>
    </source>
</evidence>
<feature type="transmembrane region" description="Helical" evidence="14">
    <location>
        <begin position="507"/>
        <end position="528"/>
    </location>
</feature>
<comment type="caution">
    <text evidence="16">The sequence shown here is derived from an EMBL/GenBank/DDBJ whole genome shotgun (WGS) entry which is preliminary data.</text>
</comment>
<feature type="transmembrane region" description="Helical" evidence="14">
    <location>
        <begin position="132"/>
        <end position="154"/>
    </location>
</feature>
<dbReference type="InterPro" id="IPR051211">
    <property type="entry name" value="PG_lysyltransferase"/>
</dbReference>
<keyword evidence="8 14" id="KW-1133">Transmembrane helix</keyword>
<evidence type="ECO:0000256" key="4">
    <source>
        <dbReference type="ARBA" id="ARBA00021546"/>
    </source>
</evidence>
<feature type="transmembrane region" description="Helical" evidence="14">
    <location>
        <begin position="419"/>
        <end position="436"/>
    </location>
</feature>
<dbReference type="PANTHER" id="PTHR34697">
    <property type="entry name" value="PHOSPHATIDYLGLYCEROL LYSYLTRANSFERASE"/>
    <property type="match status" value="1"/>
</dbReference>
<evidence type="ECO:0000256" key="10">
    <source>
        <dbReference type="ARBA" id="ARBA00023136"/>
    </source>
</evidence>
<dbReference type="Proteomes" id="UP000597338">
    <property type="component" value="Unassembled WGS sequence"/>
</dbReference>
<evidence type="ECO:0000256" key="8">
    <source>
        <dbReference type="ARBA" id="ARBA00022989"/>
    </source>
</evidence>
<comment type="similarity">
    <text evidence="2">Belongs to the LPG synthase family.</text>
</comment>
<evidence type="ECO:0000256" key="11">
    <source>
        <dbReference type="ARBA" id="ARBA00023251"/>
    </source>
</evidence>
<proteinExistence type="inferred from homology"/>
<evidence type="ECO:0000256" key="6">
    <source>
        <dbReference type="ARBA" id="ARBA00022679"/>
    </source>
</evidence>
<dbReference type="EMBL" id="BMIK01000004">
    <property type="protein sequence ID" value="GGC25294.1"/>
    <property type="molecule type" value="Genomic_DNA"/>
</dbReference>
<keyword evidence="10 14" id="KW-0472">Membrane</keyword>